<dbReference type="InterPro" id="IPR031052">
    <property type="entry name" value="FHY3/FAR1"/>
</dbReference>
<comment type="caution">
    <text evidence="1">The sequence shown here is derived from an EMBL/GenBank/DDBJ whole genome shotgun (WGS) entry which is preliminary data.</text>
</comment>
<dbReference type="Proteomes" id="UP000789405">
    <property type="component" value="Unassembled WGS sequence"/>
</dbReference>
<evidence type="ECO:0000313" key="2">
    <source>
        <dbReference type="Proteomes" id="UP000789405"/>
    </source>
</evidence>
<name>A0A9N9NHE0_9GLOM</name>
<dbReference type="GO" id="GO:0006355">
    <property type="term" value="P:regulation of DNA-templated transcription"/>
    <property type="evidence" value="ECO:0007669"/>
    <property type="project" value="InterPro"/>
</dbReference>
<proteinExistence type="predicted"/>
<keyword evidence="2" id="KW-1185">Reference proteome</keyword>
<dbReference type="AlphaFoldDB" id="A0A9N9NHE0"/>
<dbReference type="EMBL" id="CAJVPY010013016">
    <property type="protein sequence ID" value="CAG8737952.1"/>
    <property type="molecule type" value="Genomic_DNA"/>
</dbReference>
<feature type="non-terminal residue" evidence="1">
    <location>
        <position position="226"/>
    </location>
</feature>
<dbReference type="OrthoDB" id="2437090at2759"/>
<organism evidence="1 2">
    <name type="scientific">Dentiscutata erythropus</name>
    <dbReference type="NCBI Taxonomy" id="1348616"/>
    <lineage>
        <taxon>Eukaryota</taxon>
        <taxon>Fungi</taxon>
        <taxon>Fungi incertae sedis</taxon>
        <taxon>Mucoromycota</taxon>
        <taxon>Glomeromycotina</taxon>
        <taxon>Glomeromycetes</taxon>
        <taxon>Diversisporales</taxon>
        <taxon>Gigasporaceae</taxon>
        <taxon>Dentiscutata</taxon>
    </lineage>
</organism>
<protein>
    <submittedName>
        <fullName evidence="1">2923_t:CDS:1</fullName>
    </submittedName>
</protein>
<sequence length="226" mass="26675">MKFDIWKLAESHLVEYGKQEGFCLRKRRRVPDLVDNSITRRRTFEYSHACTHEAKKTILTENRRDRESGMIDCSWHINLSFPKTEYRIKINTIVGKHNHPMNPLIVETAPRFHCLTDEMCEKIKFWTVQERLGMAIQYNLLSTLFPDKKINKKDLSNTIQKYKKQLKPQKNDACQTLADLQFETKWAKLIEEYPVCKQYLTCTLYSCKESWASFAGILQTIYIAIA</sequence>
<reference evidence="1" key="1">
    <citation type="submission" date="2021-06" db="EMBL/GenBank/DDBJ databases">
        <authorList>
            <person name="Kallberg Y."/>
            <person name="Tangrot J."/>
            <person name="Rosling A."/>
        </authorList>
    </citation>
    <scope>NUCLEOTIDE SEQUENCE</scope>
    <source>
        <strain evidence="1">MA453B</strain>
    </source>
</reference>
<dbReference type="PANTHER" id="PTHR31669:SF251">
    <property type="entry name" value="PROTEIN FAR1-RELATED SEQUENCE"/>
    <property type="match status" value="1"/>
</dbReference>
<evidence type="ECO:0000313" key="1">
    <source>
        <dbReference type="EMBL" id="CAG8737952.1"/>
    </source>
</evidence>
<gene>
    <name evidence="1" type="ORF">DERYTH_LOCUS15730</name>
</gene>
<dbReference type="PANTHER" id="PTHR31669">
    <property type="entry name" value="PROTEIN FAR1-RELATED SEQUENCE 10-RELATED"/>
    <property type="match status" value="1"/>
</dbReference>
<accession>A0A9N9NHE0</accession>